<evidence type="ECO:0000313" key="2">
    <source>
        <dbReference type="Proteomes" id="UP000694050"/>
    </source>
</evidence>
<accession>A0A8J5PIR1</accession>
<name>A0A8J5PIR1_FUSOX</name>
<evidence type="ECO:0000313" key="1">
    <source>
        <dbReference type="EMBL" id="KAG7420792.1"/>
    </source>
</evidence>
<organism evidence="1 2">
    <name type="scientific">Fusarium oxysporum f. sp. rapae</name>
    <dbReference type="NCBI Taxonomy" id="485398"/>
    <lineage>
        <taxon>Eukaryota</taxon>
        <taxon>Fungi</taxon>
        <taxon>Dikarya</taxon>
        <taxon>Ascomycota</taxon>
        <taxon>Pezizomycotina</taxon>
        <taxon>Sordariomycetes</taxon>
        <taxon>Hypocreomycetidae</taxon>
        <taxon>Hypocreales</taxon>
        <taxon>Nectriaceae</taxon>
        <taxon>Fusarium</taxon>
        <taxon>Fusarium oxysporum species complex</taxon>
    </lineage>
</organism>
<dbReference type="AlphaFoldDB" id="A0A8J5PIR1"/>
<proteinExistence type="predicted"/>
<protein>
    <submittedName>
        <fullName evidence="1">Uncharacterized protein</fullName>
    </submittedName>
</protein>
<comment type="caution">
    <text evidence="1">The sequence shown here is derived from an EMBL/GenBank/DDBJ whole genome shotgun (WGS) entry which is preliminary data.</text>
</comment>
<reference evidence="1" key="1">
    <citation type="submission" date="2021-04" db="EMBL/GenBank/DDBJ databases">
        <title>First draft genome resource for Brassicaceae pathogens Fusarium oxysporum f. sp. raphani and Fusarium oxysporum f. sp. rapae.</title>
        <authorList>
            <person name="Asai S."/>
        </authorList>
    </citation>
    <scope>NUCLEOTIDE SEQUENCE</scope>
    <source>
        <strain evidence="1">Tf1208</strain>
    </source>
</reference>
<gene>
    <name evidence="1" type="ORF">Forpe1208_v000196</name>
</gene>
<dbReference type="EMBL" id="JAELUQ010000001">
    <property type="protein sequence ID" value="KAG7420792.1"/>
    <property type="molecule type" value="Genomic_DNA"/>
</dbReference>
<sequence length="76" mass="8462">MARTTTRCADHTQWKCTKFLMPIDNCDTTMSIDTKKWIICGCARAGRNVDALDAAGTKLGTLVMVDSKGEDTWDYI</sequence>
<dbReference type="Proteomes" id="UP000694050">
    <property type="component" value="Unassembled WGS sequence"/>
</dbReference>